<dbReference type="Proteomes" id="UP000663870">
    <property type="component" value="Unassembled WGS sequence"/>
</dbReference>
<dbReference type="Proteomes" id="UP000663836">
    <property type="component" value="Unassembled WGS sequence"/>
</dbReference>
<dbReference type="Pfam" id="PF00010">
    <property type="entry name" value="HLH"/>
    <property type="match status" value="1"/>
</dbReference>
<evidence type="ECO:0000313" key="13">
    <source>
        <dbReference type="EMBL" id="CAF1347573.1"/>
    </source>
</evidence>
<comment type="subcellular location">
    <subcellularLocation>
        <location evidence="1">Nucleus</location>
    </subcellularLocation>
</comment>
<dbReference type="Proteomes" id="UP000663823">
    <property type="component" value="Unassembled WGS sequence"/>
</dbReference>
<dbReference type="OrthoDB" id="6085656at2759"/>
<keyword evidence="3" id="KW-0804">Transcription</keyword>
<dbReference type="EMBL" id="CAJOBE010001308">
    <property type="protein sequence ID" value="CAF3732367.1"/>
    <property type="molecule type" value="Genomic_DNA"/>
</dbReference>
<dbReference type="GO" id="GO:0005634">
    <property type="term" value="C:nucleus"/>
    <property type="evidence" value="ECO:0007669"/>
    <property type="project" value="UniProtKB-SubCell"/>
</dbReference>
<dbReference type="SUPFAM" id="SSF158457">
    <property type="entry name" value="Orange domain-like"/>
    <property type="match status" value="1"/>
</dbReference>
<evidence type="ECO:0000259" key="6">
    <source>
        <dbReference type="PROSITE" id="PS50888"/>
    </source>
</evidence>
<evidence type="ECO:0000313" key="7">
    <source>
        <dbReference type="EMBL" id="CAF1124027.1"/>
    </source>
</evidence>
<keyword evidence="17" id="KW-1185">Reference proteome</keyword>
<dbReference type="PANTHER" id="PTHR10985">
    <property type="entry name" value="BASIC HELIX-LOOP-HELIX TRANSCRIPTION FACTOR, HES-RELATED"/>
    <property type="match status" value="1"/>
</dbReference>
<gene>
    <name evidence="15" type="ORF">FNK824_LOCUS11176</name>
    <name evidence="16" type="ORF">JBS370_LOCUS21335</name>
    <name evidence="12" type="ORF">JXQ802_LOCUS31862</name>
    <name evidence="13" type="ORF">JXQ802_LOCUS31908</name>
    <name evidence="14" type="ORF">OTI717_LOCUS9416</name>
    <name evidence="8" type="ORF">PYM288_LOCUS20956</name>
    <name evidence="9" type="ORF">PYM288_LOCUS20972</name>
    <name evidence="11" type="ORF">RFH988_LOCUS22800</name>
    <name evidence="10" type="ORF">SEV965_LOCUS17535</name>
    <name evidence="7" type="ORF">ZHD862_LOCUS18786</name>
</gene>
<evidence type="ECO:0000256" key="4">
    <source>
        <dbReference type="ARBA" id="ARBA00023242"/>
    </source>
</evidence>
<comment type="caution">
    <text evidence="13">The sequence shown here is derived from an EMBL/GenBank/DDBJ whole genome shotgun (WGS) entry which is preliminary data.</text>
</comment>
<keyword evidence="4" id="KW-0539">Nucleus</keyword>
<dbReference type="PROSITE" id="PS50888">
    <property type="entry name" value="BHLH"/>
    <property type="match status" value="1"/>
</dbReference>
<dbReference type="Proteomes" id="UP000663854">
    <property type="component" value="Unassembled WGS sequence"/>
</dbReference>
<feature type="compositionally biased region" description="Low complexity" evidence="5">
    <location>
        <begin position="158"/>
        <end position="190"/>
    </location>
</feature>
<dbReference type="EMBL" id="CAJNOH010000799">
    <property type="protein sequence ID" value="CAF1126093.1"/>
    <property type="molecule type" value="Genomic_DNA"/>
</dbReference>
<dbReference type="InterPro" id="IPR050370">
    <property type="entry name" value="HES_HEY"/>
</dbReference>
<evidence type="ECO:0000313" key="14">
    <source>
        <dbReference type="EMBL" id="CAF3651858.1"/>
    </source>
</evidence>
<dbReference type="InterPro" id="IPR011598">
    <property type="entry name" value="bHLH_dom"/>
</dbReference>
<evidence type="ECO:0000256" key="5">
    <source>
        <dbReference type="SAM" id="MobiDB-lite"/>
    </source>
</evidence>
<evidence type="ECO:0000313" key="11">
    <source>
        <dbReference type="EMBL" id="CAF1167816.1"/>
    </source>
</evidence>
<proteinExistence type="predicted"/>
<evidence type="ECO:0000313" key="10">
    <source>
        <dbReference type="EMBL" id="CAF1133265.1"/>
    </source>
</evidence>
<dbReference type="SMART" id="SM00353">
    <property type="entry name" value="HLH"/>
    <property type="match status" value="1"/>
</dbReference>
<dbReference type="EMBL" id="CAJNOH010000800">
    <property type="protein sequence ID" value="CAF1126382.1"/>
    <property type="molecule type" value="Genomic_DNA"/>
</dbReference>
<organism evidence="13 17">
    <name type="scientific">Rotaria sordida</name>
    <dbReference type="NCBI Taxonomy" id="392033"/>
    <lineage>
        <taxon>Eukaryota</taxon>
        <taxon>Metazoa</taxon>
        <taxon>Spiralia</taxon>
        <taxon>Gnathifera</taxon>
        <taxon>Rotifera</taxon>
        <taxon>Eurotatoria</taxon>
        <taxon>Bdelloidea</taxon>
        <taxon>Philodinida</taxon>
        <taxon>Philodinidae</taxon>
        <taxon>Rotaria</taxon>
    </lineage>
</organism>
<evidence type="ECO:0000313" key="9">
    <source>
        <dbReference type="EMBL" id="CAF1126382.1"/>
    </source>
</evidence>
<dbReference type="InterPro" id="IPR036638">
    <property type="entry name" value="HLH_DNA-bd_sf"/>
</dbReference>
<feature type="domain" description="BHLH" evidence="6">
    <location>
        <begin position="20"/>
        <end position="75"/>
    </location>
</feature>
<dbReference type="EMBL" id="CAJNOT010000993">
    <property type="protein sequence ID" value="CAF1124027.1"/>
    <property type="molecule type" value="Genomic_DNA"/>
</dbReference>
<evidence type="ECO:0000256" key="2">
    <source>
        <dbReference type="ARBA" id="ARBA00023015"/>
    </source>
</evidence>
<dbReference type="SUPFAM" id="SSF47459">
    <property type="entry name" value="HLH, helix-loop-helix DNA-binding domain"/>
    <property type="match status" value="1"/>
</dbReference>
<keyword evidence="2" id="KW-0805">Transcription regulation</keyword>
<evidence type="ECO:0000256" key="1">
    <source>
        <dbReference type="ARBA" id="ARBA00004123"/>
    </source>
</evidence>
<evidence type="ECO:0000256" key="3">
    <source>
        <dbReference type="ARBA" id="ARBA00023163"/>
    </source>
</evidence>
<evidence type="ECO:0000313" key="12">
    <source>
        <dbReference type="EMBL" id="CAF1346678.1"/>
    </source>
</evidence>
<dbReference type="Proteomes" id="UP000663889">
    <property type="component" value="Unassembled WGS sequence"/>
</dbReference>
<dbReference type="EMBL" id="CAJOBD010002813">
    <property type="protein sequence ID" value="CAF3909799.1"/>
    <property type="molecule type" value="Genomic_DNA"/>
</dbReference>
<evidence type="ECO:0000313" key="17">
    <source>
        <dbReference type="Proteomes" id="UP000663870"/>
    </source>
</evidence>
<dbReference type="GO" id="GO:0046983">
    <property type="term" value="F:protein dimerization activity"/>
    <property type="evidence" value="ECO:0007669"/>
    <property type="project" value="InterPro"/>
</dbReference>
<sequence>MYNTSGSDIDIEEFEYHSGSRKIAKTYVEKKRRDRINRSLDELKDLLAIHCDKARYQKLEKAEILEMCVDFVKQTNVHLNSIKHNYELGYQQCTNDMTTFLNTIPEISFIQRQNLLKHLSTSNNRRFHPYRQTTSHHSIVNEWFNRCGGEKQKSLPDSSSSSSSSERSNTSSPSSFDDNSERSSSLWRPW</sequence>
<dbReference type="EMBL" id="CAJNOL010001374">
    <property type="protein sequence ID" value="CAF1346678.1"/>
    <property type="molecule type" value="Genomic_DNA"/>
</dbReference>
<dbReference type="EMBL" id="CAJNOU010001008">
    <property type="protein sequence ID" value="CAF1133265.1"/>
    <property type="molecule type" value="Genomic_DNA"/>
</dbReference>
<reference evidence="13" key="1">
    <citation type="submission" date="2021-02" db="EMBL/GenBank/DDBJ databases">
        <authorList>
            <person name="Nowell W R."/>
        </authorList>
    </citation>
    <scope>NUCLEOTIDE SEQUENCE</scope>
</reference>
<dbReference type="AlphaFoldDB" id="A0A815H6Y8"/>
<evidence type="ECO:0000313" key="8">
    <source>
        <dbReference type="EMBL" id="CAF1126093.1"/>
    </source>
</evidence>
<name>A0A815H6Y8_9BILA</name>
<dbReference type="EMBL" id="CAJOAX010000799">
    <property type="protein sequence ID" value="CAF3651858.1"/>
    <property type="molecule type" value="Genomic_DNA"/>
</dbReference>
<dbReference type="CDD" id="cd11410">
    <property type="entry name" value="bHLH_O_HES"/>
    <property type="match status" value="1"/>
</dbReference>
<accession>A0A815H6Y8</accession>
<evidence type="ECO:0000313" key="15">
    <source>
        <dbReference type="EMBL" id="CAF3732367.1"/>
    </source>
</evidence>
<dbReference type="EMBL" id="CAJNOO010001539">
    <property type="protein sequence ID" value="CAF1167816.1"/>
    <property type="molecule type" value="Genomic_DNA"/>
</dbReference>
<dbReference type="Gene3D" id="4.10.280.10">
    <property type="entry name" value="Helix-loop-helix DNA-binding domain"/>
    <property type="match status" value="1"/>
</dbReference>
<dbReference type="Proteomes" id="UP000663864">
    <property type="component" value="Unassembled WGS sequence"/>
</dbReference>
<dbReference type="Proteomes" id="UP000663882">
    <property type="component" value="Unassembled WGS sequence"/>
</dbReference>
<dbReference type="Proteomes" id="UP000663874">
    <property type="component" value="Unassembled WGS sequence"/>
</dbReference>
<feature type="region of interest" description="Disordered" evidence="5">
    <location>
        <begin position="150"/>
        <end position="190"/>
    </location>
</feature>
<evidence type="ECO:0000313" key="16">
    <source>
        <dbReference type="EMBL" id="CAF3909799.1"/>
    </source>
</evidence>
<protein>
    <recommendedName>
        <fullName evidence="6">BHLH domain-containing protein</fullName>
    </recommendedName>
</protein>
<dbReference type="EMBL" id="CAJNOL010001378">
    <property type="protein sequence ID" value="CAF1347573.1"/>
    <property type="molecule type" value="Genomic_DNA"/>
</dbReference>